<comment type="caution">
    <text evidence="8">The sequence shown here is derived from an EMBL/GenBank/DDBJ whole genome shotgun (WGS) entry which is preliminary data.</text>
</comment>
<keyword evidence="2" id="KW-1003">Cell membrane</keyword>
<dbReference type="EMBL" id="QXDC01000002">
    <property type="protein sequence ID" value="RIA45641.1"/>
    <property type="molecule type" value="Genomic_DNA"/>
</dbReference>
<evidence type="ECO:0000256" key="5">
    <source>
        <dbReference type="ARBA" id="ARBA00023136"/>
    </source>
</evidence>
<accession>A0A397PIZ2</accession>
<dbReference type="RefSeq" id="WP_119034156.1">
    <property type="nucleotide sequence ID" value="NZ_QXDC01000002.1"/>
</dbReference>
<dbReference type="AlphaFoldDB" id="A0A397PIZ2"/>
<dbReference type="Proteomes" id="UP000266568">
    <property type="component" value="Unassembled WGS sequence"/>
</dbReference>
<dbReference type="InterPro" id="IPR052027">
    <property type="entry name" value="PspC"/>
</dbReference>
<keyword evidence="3 6" id="KW-0812">Transmembrane</keyword>
<name>A0A397PIZ2_9SPHN</name>
<evidence type="ECO:0000256" key="1">
    <source>
        <dbReference type="ARBA" id="ARBA00004162"/>
    </source>
</evidence>
<evidence type="ECO:0000256" key="4">
    <source>
        <dbReference type="ARBA" id="ARBA00022989"/>
    </source>
</evidence>
<evidence type="ECO:0000313" key="8">
    <source>
        <dbReference type="EMBL" id="RIA45641.1"/>
    </source>
</evidence>
<keyword evidence="5 6" id="KW-0472">Membrane</keyword>
<evidence type="ECO:0000256" key="6">
    <source>
        <dbReference type="SAM" id="Phobius"/>
    </source>
</evidence>
<keyword evidence="4 6" id="KW-1133">Transmembrane helix</keyword>
<dbReference type="InterPro" id="IPR014320">
    <property type="entry name" value="Phageshock_PspC"/>
</dbReference>
<gene>
    <name evidence="8" type="ORF">DFR49_0164</name>
</gene>
<dbReference type="GO" id="GO:0005886">
    <property type="term" value="C:plasma membrane"/>
    <property type="evidence" value="ECO:0007669"/>
    <property type="project" value="UniProtKB-SubCell"/>
</dbReference>
<dbReference type="PANTHER" id="PTHR33885:SF3">
    <property type="entry name" value="PHAGE SHOCK PROTEIN C"/>
    <property type="match status" value="1"/>
</dbReference>
<reference evidence="8 9" key="1">
    <citation type="submission" date="2018-08" db="EMBL/GenBank/DDBJ databases">
        <title>Genomic Encyclopedia of Type Strains, Phase IV (KMG-IV): sequencing the most valuable type-strain genomes for metagenomic binning, comparative biology and taxonomic classification.</title>
        <authorList>
            <person name="Goeker M."/>
        </authorList>
    </citation>
    <scope>NUCLEOTIDE SEQUENCE [LARGE SCALE GENOMIC DNA]</scope>
    <source>
        <strain evidence="8 9">DSM 25527</strain>
    </source>
</reference>
<evidence type="ECO:0000256" key="2">
    <source>
        <dbReference type="ARBA" id="ARBA00022475"/>
    </source>
</evidence>
<dbReference type="InterPro" id="IPR007168">
    <property type="entry name" value="Phageshock_PspC_N"/>
</dbReference>
<comment type="subcellular location">
    <subcellularLocation>
        <location evidence="1">Cell membrane</location>
        <topology evidence="1">Single-pass membrane protein</topology>
    </subcellularLocation>
</comment>
<proteinExistence type="predicted"/>
<keyword evidence="9" id="KW-1185">Reference proteome</keyword>
<protein>
    <submittedName>
        <fullName evidence="8">Phage shock protein C (PspC) family protein</fullName>
    </submittedName>
</protein>
<evidence type="ECO:0000256" key="3">
    <source>
        <dbReference type="ARBA" id="ARBA00022692"/>
    </source>
</evidence>
<feature type="transmembrane region" description="Helical" evidence="6">
    <location>
        <begin position="37"/>
        <end position="61"/>
    </location>
</feature>
<feature type="domain" description="Phage shock protein PspC N-terminal" evidence="7">
    <location>
        <begin position="7"/>
        <end position="64"/>
    </location>
</feature>
<dbReference type="NCBIfam" id="TIGR02978">
    <property type="entry name" value="phageshock_pspC"/>
    <property type="match status" value="1"/>
</dbReference>
<evidence type="ECO:0000259" key="7">
    <source>
        <dbReference type="Pfam" id="PF04024"/>
    </source>
</evidence>
<dbReference type="PANTHER" id="PTHR33885">
    <property type="entry name" value="PHAGE SHOCK PROTEIN C"/>
    <property type="match status" value="1"/>
</dbReference>
<sequence>MSDRRTQFYLDKHNGKWLGVCAGIADYTGLDVTLVRVGMVLLTLATSGWAFLGYIAAAWFAPKKPIEHYYTSPEDTKFWQGVRTNPRRSTAEVRSKFRDIDRRLADIELMYTSRNTRLADEIEQLR</sequence>
<dbReference type="Pfam" id="PF04024">
    <property type="entry name" value="PspC"/>
    <property type="match status" value="1"/>
</dbReference>
<organism evidence="8 9">
    <name type="scientific">Hephaestia caeni</name>
    <dbReference type="NCBI Taxonomy" id="645617"/>
    <lineage>
        <taxon>Bacteria</taxon>
        <taxon>Pseudomonadati</taxon>
        <taxon>Pseudomonadota</taxon>
        <taxon>Alphaproteobacteria</taxon>
        <taxon>Sphingomonadales</taxon>
        <taxon>Sphingomonadaceae</taxon>
        <taxon>Hephaestia</taxon>
    </lineage>
</organism>
<dbReference type="OrthoDB" id="7359894at2"/>
<evidence type="ECO:0000313" key="9">
    <source>
        <dbReference type="Proteomes" id="UP000266568"/>
    </source>
</evidence>